<name>A0A2H3KRG0_9CHLR</name>
<protein>
    <submittedName>
        <fullName evidence="1">Uncharacterized protein</fullName>
    </submittedName>
</protein>
<dbReference type="OrthoDB" id="583431at2"/>
<dbReference type="Pfam" id="PF19458">
    <property type="entry name" value="DUF5995"/>
    <property type="match status" value="1"/>
</dbReference>
<evidence type="ECO:0000313" key="1">
    <source>
        <dbReference type="EMBL" id="PDW00125.1"/>
    </source>
</evidence>
<organism evidence="1 2">
    <name type="scientific">Candidatus Chloroploca asiatica</name>
    <dbReference type="NCBI Taxonomy" id="1506545"/>
    <lineage>
        <taxon>Bacteria</taxon>
        <taxon>Bacillati</taxon>
        <taxon>Chloroflexota</taxon>
        <taxon>Chloroflexia</taxon>
        <taxon>Chloroflexales</taxon>
        <taxon>Chloroflexineae</taxon>
        <taxon>Oscillochloridaceae</taxon>
        <taxon>Candidatus Chloroploca</taxon>
    </lineage>
</organism>
<dbReference type="AlphaFoldDB" id="A0A2H3KRG0"/>
<accession>A0A2H3KRG0</accession>
<gene>
    <name evidence="1" type="ORF">A9Q02_10920</name>
</gene>
<keyword evidence="2" id="KW-1185">Reference proteome</keyword>
<comment type="caution">
    <text evidence="1">The sequence shown here is derived from an EMBL/GenBank/DDBJ whole genome shotgun (WGS) entry which is preliminary data.</text>
</comment>
<proteinExistence type="predicted"/>
<dbReference type="EMBL" id="LYXE01000059">
    <property type="protein sequence ID" value="PDW00125.1"/>
    <property type="molecule type" value="Genomic_DNA"/>
</dbReference>
<reference evidence="1 2" key="1">
    <citation type="submission" date="2016-05" db="EMBL/GenBank/DDBJ databases">
        <authorList>
            <person name="Lavstsen T."/>
            <person name="Jespersen J.S."/>
        </authorList>
    </citation>
    <scope>NUCLEOTIDE SEQUENCE [LARGE SCALE GENOMIC DNA]</scope>
    <source>
        <strain evidence="1 2">B7-9</strain>
    </source>
</reference>
<evidence type="ECO:0000313" key="2">
    <source>
        <dbReference type="Proteomes" id="UP000220922"/>
    </source>
</evidence>
<sequence>MTTQIAAWESVGDQRAVFLACYLRMTDNMILGVANGRFHDPVWVADLIHNFAGYYFTAIEAYDRAAIDLPVVWQYAFDLAKEPTTPLIKHLLLGINAHINYDLVQVIADMLEPEWSDLSPAGRRLRFDDHAMVNVVIGETIDRVQDEVVAPYARLMRFVDLAAGPLDEWCTARLIRNWRADVWSQAITIVNTPDLPTRLTLRRQTDAIALGRVRLMLDGGALGARAFGYPLRWLRRLRMF</sequence>
<dbReference type="InterPro" id="IPR046037">
    <property type="entry name" value="DUF5995"/>
</dbReference>
<dbReference type="Proteomes" id="UP000220922">
    <property type="component" value="Unassembled WGS sequence"/>
</dbReference>